<dbReference type="EMBL" id="JAAOYM010000001">
    <property type="protein sequence ID" value="NIJ11729.1"/>
    <property type="molecule type" value="Genomic_DNA"/>
</dbReference>
<evidence type="ECO:0000313" key="1">
    <source>
        <dbReference type="EMBL" id="NIJ11729.1"/>
    </source>
</evidence>
<sequence>MTGDGFTVEADELDTHASSLDGIAQRVQAEGERGGGIDFGIDAFGIVGQAFSTQARQVSSEAADQITGYAQDIRDLGTAVRAAGRAYVESDKGHAEPFRGGEGG</sequence>
<gene>
    <name evidence="1" type="ORF">FHU38_002073</name>
</gene>
<dbReference type="AlphaFoldDB" id="A0A7X5UQ89"/>
<dbReference type="Proteomes" id="UP000545493">
    <property type="component" value="Unassembled WGS sequence"/>
</dbReference>
<dbReference type="GO" id="GO:0009306">
    <property type="term" value="P:protein secretion"/>
    <property type="evidence" value="ECO:0007669"/>
    <property type="project" value="InterPro"/>
</dbReference>
<proteinExistence type="predicted"/>
<name>A0A7X5UQ89_9PSEU</name>
<reference evidence="1 2" key="1">
    <citation type="submission" date="2020-03" db="EMBL/GenBank/DDBJ databases">
        <title>Sequencing the genomes of 1000 actinobacteria strains.</title>
        <authorList>
            <person name="Klenk H.-P."/>
        </authorList>
    </citation>
    <scope>NUCLEOTIDE SEQUENCE [LARGE SCALE GENOMIC DNA]</scope>
    <source>
        <strain evidence="1 2">DSM 45685</strain>
    </source>
</reference>
<dbReference type="Pfam" id="PF10824">
    <property type="entry name" value="T7SS_ESX_EspC"/>
    <property type="match status" value="1"/>
</dbReference>
<accession>A0A7X5UQ89</accession>
<dbReference type="RefSeq" id="WP_167169433.1">
    <property type="nucleotide sequence ID" value="NZ_JAAOYM010000001.1"/>
</dbReference>
<protein>
    <submittedName>
        <fullName evidence="1">Uncharacterized protein YukE</fullName>
    </submittedName>
</protein>
<evidence type="ECO:0000313" key="2">
    <source>
        <dbReference type="Proteomes" id="UP000545493"/>
    </source>
</evidence>
<organism evidence="1 2">
    <name type="scientific">Saccharomonospora amisosensis</name>
    <dbReference type="NCBI Taxonomy" id="1128677"/>
    <lineage>
        <taxon>Bacteria</taxon>
        <taxon>Bacillati</taxon>
        <taxon>Actinomycetota</taxon>
        <taxon>Actinomycetes</taxon>
        <taxon>Pseudonocardiales</taxon>
        <taxon>Pseudonocardiaceae</taxon>
        <taxon>Saccharomonospora</taxon>
    </lineage>
</organism>
<dbReference type="InterPro" id="IPR022536">
    <property type="entry name" value="EspC"/>
</dbReference>
<keyword evidence="2" id="KW-1185">Reference proteome</keyword>
<comment type="caution">
    <text evidence="1">The sequence shown here is derived from an EMBL/GenBank/DDBJ whole genome shotgun (WGS) entry which is preliminary data.</text>
</comment>